<sequence length="181" mass="20278">MTTTSAHSAHTPVPASTSQMHARTRQPERDAATPVVSAYGELALPYLVYGTLREGQGNSWAIERGQGRYVGTTHLKGFDMYMPPHGAFPYVAEGAGTVTVEIVQPPASDSARRRLREHLDRLEGFVVGKRWNHYDRVAVRFSDPRDGGMLRWGWLYAVTDPDARLDLMPKIEGGDWVERER</sequence>
<dbReference type="Proteomes" id="UP001426770">
    <property type="component" value="Unassembled WGS sequence"/>
</dbReference>
<evidence type="ECO:0000259" key="2">
    <source>
        <dbReference type="Pfam" id="PF06094"/>
    </source>
</evidence>
<dbReference type="EMBL" id="BAABRR010000003">
    <property type="protein sequence ID" value="GAA5518427.1"/>
    <property type="molecule type" value="Genomic_DNA"/>
</dbReference>
<dbReference type="CDD" id="cd06661">
    <property type="entry name" value="GGCT_like"/>
    <property type="match status" value="1"/>
</dbReference>
<gene>
    <name evidence="3" type="ORF">Lsed01_00854</name>
</gene>
<dbReference type="SUPFAM" id="SSF110857">
    <property type="entry name" value="Gamma-glutamyl cyclotransferase-like"/>
    <property type="match status" value="1"/>
</dbReference>
<dbReference type="Pfam" id="PF06094">
    <property type="entry name" value="GGACT"/>
    <property type="match status" value="1"/>
</dbReference>
<dbReference type="InterPro" id="IPR036568">
    <property type="entry name" value="GGCT-like_sf"/>
</dbReference>
<dbReference type="InterPro" id="IPR009288">
    <property type="entry name" value="AIG2-like_dom"/>
</dbReference>
<dbReference type="Gene3D" id="3.10.490.10">
    <property type="entry name" value="Gamma-glutamyl cyclotransferase-like"/>
    <property type="match status" value="1"/>
</dbReference>
<protein>
    <recommendedName>
        <fullName evidence="2">Gamma-glutamylcyclotransferase AIG2-like domain-containing protein</fullName>
    </recommendedName>
</protein>
<evidence type="ECO:0000256" key="1">
    <source>
        <dbReference type="SAM" id="MobiDB-lite"/>
    </source>
</evidence>
<feature type="compositionally biased region" description="Polar residues" evidence="1">
    <location>
        <begin position="1"/>
        <end position="21"/>
    </location>
</feature>
<feature type="region of interest" description="Disordered" evidence="1">
    <location>
        <begin position="1"/>
        <end position="33"/>
    </location>
</feature>
<dbReference type="InterPro" id="IPR013024">
    <property type="entry name" value="GGCT-like"/>
</dbReference>
<name>A0ABP9WF19_9MICO</name>
<keyword evidence="4" id="KW-1185">Reference proteome</keyword>
<evidence type="ECO:0000313" key="3">
    <source>
        <dbReference type="EMBL" id="GAA5518427.1"/>
    </source>
</evidence>
<evidence type="ECO:0000313" key="4">
    <source>
        <dbReference type="Proteomes" id="UP001426770"/>
    </source>
</evidence>
<comment type="caution">
    <text evidence="3">The sequence shown here is derived from an EMBL/GenBank/DDBJ whole genome shotgun (WGS) entry which is preliminary data.</text>
</comment>
<proteinExistence type="predicted"/>
<feature type="domain" description="Gamma-glutamylcyclotransferase AIG2-like" evidence="2">
    <location>
        <begin position="47"/>
        <end position="177"/>
    </location>
</feature>
<dbReference type="RefSeq" id="WP_286214570.1">
    <property type="nucleotide sequence ID" value="NZ_AP027736.1"/>
</dbReference>
<organism evidence="3 4">
    <name type="scientific">Demequina sediminis</name>
    <dbReference type="NCBI Taxonomy" id="1930058"/>
    <lineage>
        <taxon>Bacteria</taxon>
        <taxon>Bacillati</taxon>
        <taxon>Actinomycetota</taxon>
        <taxon>Actinomycetes</taxon>
        <taxon>Micrococcales</taxon>
        <taxon>Demequinaceae</taxon>
        <taxon>Demequina</taxon>
    </lineage>
</organism>
<accession>A0ABP9WF19</accession>
<reference evidence="3 4" key="1">
    <citation type="submission" date="2024-02" db="EMBL/GenBank/DDBJ databases">
        <title>Lysinimicrobium sediminis NBRC 112286.</title>
        <authorList>
            <person name="Ichikawa N."/>
            <person name="Katano-Makiyama Y."/>
            <person name="Hidaka K."/>
        </authorList>
    </citation>
    <scope>NUCLEOTIDE SEQUENCE [LARGE SCALE GENOMIC DNA]</scope>
    <source>
        <strain evidence="3 4">NBRC 112286</strain>
    </source>
</reference>